<dbReference type="Proteomes" id="UP001428341">
    <property type="component" value="Unassembled WGS sequence"/>
</dbReference>
<proteinExistence type="predicted"/>
<accession>A0AAP0QAC9</accession>
<feature type="region of interest" description="Disordered" evidence="1">
    <location>
        <begin position="30"/>
        <end position="58"/>
    </location>
</feature>
<name>A0AAP0QAC9_9ROSI</name>
<comment type="caution">
    <text evidence="3">The sequence shown here is derived from an EMBL/GenBank/DDBJ whole genome shotgun (WGS) entry which is preliminary data.</text>
</comment>
<evidence type="ECO:0000313" key="3">
    <source>
        <dbReference type="EMBL" id="KAK9180978.1"/>
    </source>
</evidence>
<evidence type="ECO:0000313" key="4">
    <source>
        <dbReference type="Proteomes" id="UP001428341"/>
    </source>
</evidence>
<gene>
    <name evidence="3" type="ORF">WN944_024115</name>
</gene>
<keyword evidence="2" id="KW-0732">Signal</keyword>
<feature type="chain" id="PRO_5042838931" evidence="2">
    <location>
        <begin position="25"/>
        <end position="138"/>
    </location>
</feature>
<keyword evidence="4" id="KW-1185">Reference proteome</keyword>
<protein>
    <submittedName>
        <fullName evidence="3">Uncharacterized protein</fullName>
    </submittedName>
</protein>
<dbReference type="EMBL" id="JBCGBO010000024">
    <property type="protein sequence ID" value="KAK9180978.1"/>
    <property type="molecule type" value="Genomic_DNA"/>
</dbReference>
<feature type="signal peptide" evidence="2">
    <location>
        <begin position="1"/>
        <end position="24"/>
    </location>
</feature>
<feature type="compositionally biased region" description="Polar residues" evidence="1">
    <location>
        <begin position="35"/>
        <end position="58"/>
    </location>
</feature>
<sequence length="138" mass="14911">MASKLSVVAFSLVLIFLFLVENHATSIVEAPTPQPAESSGRNGNHSTYGTTQGSLQPQGKNQEYCKQFMFSLSADHDARQDAQRHNTGSHACSSVKSAVPSACVCLLDFMETSNPALATITGKLREEDRNALELLIIN</sequence>
<organism evidence="3 4">
    <name type="scientific">Citrus x changshan-huyou</name>
    <dbReference type="NCBI Taxonomy" id="2935761"/>
    <lineage>
        <taxon>Eukaryota</taxon>
        <taxon>Viridiplantae</taxon>
        <taxon>Streptophyta</taxon>
        <taxon>Embryophyta</taxon>
        <taxon>Tracheophyta</taxon>
        <taxon>Spermatophyta</taxon>
        <taxon>Magnoliopsida</taxon>
        <taxon>eudicotyledons</taxon>
        <taxon>Gunneridae</taxon>
        <taxon>Pentapetalae</taxon>
        <taxon>rosids</taxon>
        <taxon>malvids</taxon>
        <taxon>Sapindales</taxon>
        <taxon>Rutaceae</taxon>
        <taxon>Aurantioideae</taxon>
        <taxon>Citrus</taxon>
    </lineage>
</organism>
<dbReference type="AlphaFoldDB" id="A0AAP0QAC9"/>
<reference evidence="3 4" key="1">
    <citation type="submission" date="2024-05" db="EMBL/GenBank/DDBJ databases">
        <title>Haplotype-resolved chromosome-level genome assembly of Huyou (Citrus changshanensis).</title>
        <authorList>
            <person name="Miao C."/>
            <person name="Chen W."/>
            <person name="Wu Y."/>
            <person name="Wang L."/>
            <person name="Zhao S."/>
            <person name="Grierson D."/>
            <person name="Xu C."/>
            <person name="Chen K."/>
        </authorList>
    </citation>
    <scope>NUCLEOTIDE SEQUENCE [LARGE SCALE GENOMIC DNA]</scope>
    <source>
        <strain evidence="3">01-14</strain>
        <tissue evidence="3">Leaf</tissue>
    </source>
</reference>
<evidence type="ECO:0000256" key="1">
    <source>
        <dbReference type="SAM" id="MobiDB-lite"/>
    </source>
</evidence>
<evidence type="ECO:0000256" key="2">
    <source>
        <dbReference type="SAM" id="SignalP"/>
    </source>
</evidence>